<organism evidence="2 3">
    <name type="scientific">Rhizoctonia solani</name>
    <dbReference type="NCBI Taxonomy" id="456999"/>
    <lineage>
        <taxon>Eukaryota</taxon>
        <taxon>Fungi</taxon>
        <taxon>Dikarya</taxon>
        <taxon>Basidiomycota</taxon>
        <taxon>Agaricomycotina</taxon>
        <taxon>Agaricomycetes</taxon>
        <taxon>Cantharellales</taxon>
        <taxon>Ceratobasidiaceae</taxon>
        <taxon>Rhizoctonia</taxon>
    </lineage>
</organism>
<reference evidence="2" key="1">
    <citation type="submission" date="2021-01" db="EMBL/GenBank/DDBJ databases">
        <authorList>
            <person name="Kaushik A."/>
        </authorList>
    </citation>
    <scope>NUCLEOTIDE SEQUENCE</scope>
    <source>
        <strain evidence="2">AG1-1C</strain>
    </source>
</reference>
<dbReference type="EMBL" id="CAJMWS010000025">
    <property type="protein sequence ID" value="CAE6340870.1"/>
    <property type="molecule type" value="Genomic_DNA"/>
</dbReference>
<feature type="region of interest" description="Disordered" evidence="1">
    <location>
        <begin position="31"/>
        <end position="82"/>
    </location>
</feature>
<name>A0A8H2W7W2_9AGAM</name>
<feature type="compositionally biased region" description="Polar residues" evidence="1">
    <location>
        <begin position="62"/>
        <end position="82"/>
    </location>
</feature>
<accession>A0A8H2W7W2</accession>
<proteinExistence type="predicted"/>
<sequence>MAERVPVAYPNLGTSQINFSLPLRLAHKRSMSSLSVRSPTRNQLEVPSSTRSRVASAPVSPAYTSGTTPAHPSGSDSTRSSTFPILNLQTRDISSSINRQAPPRLQLEDYSRFRTNSLSSATTSSLEASLAELEELIEVLSTPIPLDEGFFISQCDSESGTPFDYPKEIPVISDHVKVLGQRYEAGPRWI</sequence>
<dbReference type="Proteomes" id="UP000663846">
    <property type="component" value="Unassembled WGS sequence"/>
</dbReference>
<comment type="caution">
    <text evidence="2">The sequence shown here is derived from an EMBL/GenBank/DDBJ whole genome shotgun (WGS) entry which is preliminary data.</text>
</comment>
<gene>
    <name evidence="2" type="ORF">RDB_LOCUS3825</name>
</gene>
<evidence type="ECO:0000313" key="3">
    <source>
        <dbReference type="Proteomes" id="UP000663846"/>
    </source>
</evidence>
<dbReference type="AlphaFoldDB" id="A0A8H2W7W2"/>
<feature type="compositionally biased region" description="Polar residues" evidence="1">
    <location>
        <begin position="31"/>
        <end position="53"/>
    </location>
</feature>
<protein>
    <submittedName>
        <fullName evidence="2">Uncharacterized protein</fullName>
    </submittedName>
</protein>
<evidence type="ECO:0000256" key="1">
    <source>
        <dbReference type="SAM" id="MobiDB-lite"/>
    </source>
</evidence>
<evidence type="ECO:0000313" key="2">
    <source>
        <dbReference type="EMBL" id="CAE6340870.1"/>
    </source>
</evidence>